<organism evidence="2 3">
    <name type="scientific">Tothia fuscella</name>
    <dbReference type="NCBI Taxonomy" id="1048955"/>
    <lineage>
        <taxon>Eukaryota</taxon>
        <taxon>Fungi</taxon>
        <taxon>Dikarya</taxon>
        <taxon>Ascomycota</taxon>
        <taxon>Pezizomycotina</taxon>
        <taxon>Dothideomycetes</taxon>
        <taxon>Pleosporomycetidae</taxon>
        <taxon>Venturiales</taxon>
        <taxon>Cylindrosympodiaceae</taxon>
        <taxon>Tothia</taxon>
    </lineage>
</organism>
<protein>
    <recommendedName>
        <fullName evidence="4">F-box domain-containing protein</fullName>
    </recommendedName>
</protein>
<keyword evidence="3" id="KW-1185">Reference proteome</keyword>
<evidence type="ECO:0000256" key="1">
    <source>
        <dbReference type="SAM" id="MobiDB-lite"/>
    </source>
</evidence>
<evidence type="ECO:0000313" key="3">
    <source>
        <dbReference type="Proteomes" id="UP000800235"/>
    </source>
</evidence>
<dbReference type="AlphaFoldDB" id="A0A9P4NHM6"/>
<proteinExistence type="predicted"/>
<dbReference type="EMBL" id="MU007097">
    <property type="protein sequence ID" value="KAF2421545.1"/>
    <property type="molecule type" value="Genomic_DNA"/>
</dbReference>
<gene>
    <name evidence="2" type="ORF">EJ08DRAFT_491626</name>
</gene>
<sequence>MRGLFPRNSCWTPGAEGDPSSSPKHPQKQPPKILGWKEAISKIPSDPHHYLPKLLKSVAMSLSGGKRTKQVAKKMAVQIKNSRSSRLLQLPMELLLLIDNFVTPTSRVLLRQTSTSLRFYLGSCPAPQSRVDLDELQMLITFDRICAQEESSHFLRWKGVRACSYCKMQHPSSYFPAKGLAQKSQGRQCTGATGDLKICPEITITHNELMERVKACRPGRTIRWSCTGGCFAPGCQLISDRDGNQTVTNLHQTYQISADDSTYLSGRKLWKAFRDFSSVNQYFCPHMRAGSTIFFLYARHNFSFPPQRIFVSCLDEHCGTYFAIYAVKGHGIFLDTSRSIPGINDDSIESRRAWAAVVHIGELNQRYGMKRNSESHASTECHNEEKTKPVLHAADIPLSPLN</sequence>
<name>A0A9P4NHM6_9PEZI</name>
<reference evidence="2" key="1">
    <citation type="journal article" date="2020" name="Stud. Mycol.">
        <title>101 Dothideomycetes genomes: a test case for predicting lifestyles and emergence of pathogens.</title>
        <authorList>
            <person name="Haridas S."/>
            <person name="Albert R."/>
            <person name="Binder M."/>
            <person name="Bloem J."/>
            <person name="Labutti K."/>
            <person name="Salamov A."/>
            <person name="Andreopoulos B."/>
            <person name="Baker S."/>
            <person name="Barry K."/>
            <person name="Bills G."/>
            <person name="Bluhm B."/>
            <person name="Cannon C."/>
            <person name="Castanera R."/>
            <person name="Culley D."/>
            <person name="Daum C."/>
            <person name="Ezra D."/>
            <person name="Gonzalez J."/>
            <person name="Henrissat B."/>
            <person name="Kuo A."/>
            <person name="Liang C."/>
            <person name="Lipzen A."/>
            <person name="Lutzoni F."/>
            <person name="Magnuson J."/>
            <person name="Mondo S."/>
            <person name="Nolan M."/>
            <person name="Ohm R."/>
            <person name="Pangilinan J."/>
            <person name="Park H.-J."/>
            <person name="Ramirez L."/>
            <person name="Alfaro M."/>
            <person name="Sun H."/>
            <person name="Tritt A."/>
            <person name="Yoshinaga Y."/>
            <person name="Zwiers L.-H."/>
            <person name="Turgeon B."/>
            <person name="Goodwin S."/>
            <person name="Spatafora J."/>
            <person name="Crous P."/>
            <person name="Grigoriev I."/>
        </authorList>
    </citation>
    <scope>NUCLEOTIDE SEQUENCE</scope>
    <source>
        <strain evidence="2">CBS 130266</strain>
    </source>
</reference>
<feature type="region of interest" description="Disordered" evidence="1">
    <location>
        <begin position="1"/>
        <end position="31"/>
    </location>
</feature>
<accession>A0A9P4NHM6</accession>
<evidence type="ECO:0000313" key="2">
    <source>
        <dbReference type="EMBL" id="KAF2421545.1"/>
    </source>
</evidence>
<dbReference type="OrthoDB" id="3692147at2759"/>
<evidence type="ECO:0008006" key="4">
    <source>
        <dbReference type="Google" id="ProtNLM"/>
    </source>
</evidence>
<dbReference type="Proteomes" id="UP000800235">
    <property type="component" value="Unassembled WGS sequence"/>
</dbReference>
<comment type="caution">
    <text evidence="2">The sequence shown here is derived from an EMBL/GenBank/DDBJ whole genome shotgun (WGS) entry which is preliminary data.</text>
</comment>